<dbReference type="KEGG" id="pory:EJA05_01090"/>
<evidence type="ECO:0000313" key="3">
    <source>
        <dbReference type="Proteomes" id="UP000268230"/>
    </source>
</evidence>
<reference evidence="2 3" key="1">
    <citation type="submission" date="2018-12" db="EMBL/GenBank/DDBJ databases">
        <authorList>
            <person name="Li S."/>
            <person name="Yang R."/>
            <person name="Chen G."/>
            <person name="Zou L."/>
            <person name="Zhang C."/>
            <person name="Chen Y."/>
            <person name="Liu Z."/>
            <person name="Li Y."/>
            <person name="Yan Y."/>
            <person name="Huang M."/>
            <person name="Chen T."/>
        </authorList>
    </citation>
    <scope>NUCLEOTIDE SEQUENCE [LARGE SCALE GENOMIC DNA]</scope>
    <source>
        <strain evidence="2 3">1257</strain>
    </source>
</reference>
<dbReference type="OrthoDB" id="6998904at2"/>
<dbReference type="Proteomes" id="UP000268230">
    <property type="component" value="Chromosome"/>
</dbReference>
<keyword evidence="1" id="KW-1133">Transmembrane helix</keyword>
<dbReference type="EMBL" id="CP034338">
    <property type="protein sequence ID" value="AZL66411.1"/>
    <property type="molecule type" value="Genomic_DNA"/>
</dbReference>
<sequence length="133" mass="15089">MSLLVELASSSKSWKLFIALTPCVILLTGLFIITRLAWTKNLEIMLSALKSSEWLRFESAIWSMFGLWGKFLITGTIASLLHWPIKNLHIRLGKIKKEEIDNFPKPLKYQLLIGELLIAIGALLCAITYHAYS</sequence>
<name>A0A3S8UDL5_9PSED</name>
<gene>
    <name evidence="2" type="ORF">EJA05_01090</name>
</gene>
<keyword evidence="1" id="KW-0472">Membrane</keyword>
<feature type="transmembrane region" description="Helical" evidence="1">
    <location>
        <begin position="111"/>
        <end position="132"/>
    </location>
</feature>
<evidence type="ECO:0000313" key="2">
    <source>
        <dbReference type="EMBL" id="AZL66411.1"/>
    </source>
</evidence>
<feature type="transmembrane region" description="Helical" evidence="1">
    <location>
        <begin position="16"/>
        <end position="38"/>
    </location>
</feature>
<organism evidence="2 3">
    <name type="scientific">Pseudomonas entomophila</name>
    <dbReference type="NCBI Taxonomy" id="312306"/>
    <lineage>
        <taxon>Bacteria</taxon>
        <taxon>Pseudomonadati</taxon>
        <taxon>Pseudomonadota</taxon>
        <taxon>Gammaproteobacteria</taxon>
        <taxon>Pseudomonadales</taxon>
        <taxon>Pseudomonadaceae</taxon>
        <taxon>Pseudomonas</taxon>
    </lineage>
</organism>
<feature type="transmembrane region" description="Helical" evidence="1">
    <location>
        <begin position="59"/>
        <end position="83"/>
    </location>
</feature>
<evidence type="ECO:0000256" key="1">
    <source>
        <dbReference type="SAM" id="Phobius"/>
    </source>
</evidence>
<proteinExistence type="predicted"/>
<accession>A0A3S8UDL5</accession>
<protein>
    <submittedName>
        <fullName evidence="2">Uncharacterized protein</fullName>
    </submittedName>
</protein>
<dbReference type="AlphaFoldDB" id="A0A3S8UDL5"/>
<keyword evidence="1" id="KW-0812">Transmembrane</keyword>